<feature type="transmembrane region" description="Helical" evidence="6">
    <location>
        <begin position="183"/>
        <end position="201"/>
    </location>
</feature>
<comment type="similarity">
    <text evidence="2">Belongs to the ADIPOR family.</text>
</comment>
<feature type="transmembrane region" description="Helical" evidence="6">
    <location>
        <begin position="246"/>
        <end position="265"/>
    </location>
</feature>
<evidence type="ECO:0000256" key="6">
    <source>
        <dbReference type="SAM" id="Phobius"/>
    </source>
</evidence>
<dbReference type="EMBL" id="JAVFKD010000002">
    <property type="protein sequence ID" value="KAK5996720.1"/>
    <property type="molecule type" value="Genomic_DNA"/>
</dbReference>
<evidence type="ECO:0000256" key="2">
    <source>
        <dbReference type="ARBA" id="ARBA00007018"/>
    </source>
</evidence>
<reference evidence="7 8" key="1">
    <citation type="submission" date="2024-01" db="EMBL/GenBank/DDBJ databases">
        <title>Complete genome of Cladobotryum mycophilum ATHUM6906.</title>
        <authorList>
            <person name="Christinaki A.C."/>
            <person name="Myridakis A.I."/>
            <person name="Kouvelis V.N."/>
        </authorList>
    </citation>
    <scope>NUCLEOTIDE SEQUENCE [LARGE SCALE GENOMIC DNA]</scope>
    <source>
        <strain evidence="7 8">ATHUM6906</strain>
    </source>
</reference>
<name>A0ABR0SY81_9HYPO</name>
<organism evidence="7 8">
    <name type="scientific">Cladobotryum mycophilum</name>
    <dbReference type="NCBI Taxonomy" id="491253"/>
    <lineage>
        <taxon>Eukaryota</taxon>
        <taxon>Fungi</taxon>
        <taxon>Dikarya</taxon>
        <taxon>Ascomycota</taxon>
        <taxon>Pezizomycotina</taxon>
        <taxon>Sordariomycetes</taxon>
        <taxon>Hypocreomycetidae</taxon>
        <taxon>Hypocreales</taxon>
        <taxon>Hypocreaceae</taxon>
        <taxon>Cladobotryum</taxon>
    </lineage>
</organism>
<dbReference type="Pfam" id="PF03006">
    <property type="entry name" value="HlyIII"/>
    <property type="match status" value="1"/>
</dbReference>
<evidence type="ECO:0000256" key="3">
    <source>
        <dbReference type="ARBA" id="ARBA00022692"/>
    </source>
</evidence>
<dbReference type="InterPro" id="IPR004254">
    <property type="entry name" value="AdipoR/HlyIII-related"/>
</dbReference>
<dbReference type="Proteomes" id="UP001338125">
    <property type="component" value="Unassembled WGS sequence"/>
</dbReference>
<keyword evidence="4 6" id="KW-1133">Transmembrane helix</keyword>
<feature type="transmembrane region" description="Helical" evidence="6">
    <location>
        <begin position="83"/>
        <end position="104"/>
    </location>
</feature>
<gene>
    <name evidence="7" type="ORF">PT974_02060</name>
</gene>
<keyword evidence="8" id="KW-1185">Reference proteome</keyword>
<evidence type="ECO:0000313" key="8">
    <source>
        <dbReference type="Proteomes" id="UP001338125"/>
    </source>
</evidence>
<feature type="transmembrane region" description="Helical" evidence="6">
    <location>
        <begin position="155"/>
        <end position="176"/>
    </location>
</feature>
<evidence type="ECO:0000313" key="7">
    <source>
        <dbReference type="EMBL" id="KAK5996720.1"/>
    </source>
</evidence>
<keyword evidence="5 6" id="KW-0472">Membrane</keyword>
<feature type="transmembrane region" description="Helical" evidence="6">
    <location>
        <begin position="213"/>
        <end position="234"/>
    </location>
</feature>
<accession>A0ABR0SY81</accession>
<evidence type="ECO:0000256" key="1">
    <source>
        <dbReference type="ARBA" id="ARBA00004141"/>
    </source>
</evidence>
<feature type="transmembrane region" description="Helical" evidence="6">
    <location>
        <begin position="116"/>
        <end position="140"/>
    </location>
</feature>
<proteinExistence type="inferred from homology"/>
<protein>
    <submittedName>
        <fullName evidence="7">ADIPOR-like receptor SPBC12C2.09c</fullName>
    </submittedName>
</protein>
<sequence>MSSDSQTKGASLRQRRLSVSDSIINAVKVVEEKIEYGITLLWDEIPQWRRDNAFIRSGYRPIRPSYLASLRSLFYVHNEFVNIWSHLSGAIIAISTGAYLYWVIHPRYESASSSDVFVFTCFLGSAVLCLGMSATFHALMDHSREVAAWGNKLDYTGIVALIVGSYVPALYYGFFCRPVLMTGYLYLICTLGIGCVIVSWVDKFRTSAWRPYRALMFVSLGVSGIIPVCHGILVDGYPVLEDRMSLSWVILQGAMYIFGAFLYAVRWPERSFPGTFDIWGSSHQIFHMFVLLAAATHFYGMANAFDYHHTVMGSQCLW</sequence>
<comment type="caution">
    <text evidence="7">The sequence shown here is derived from an EMBL/GenBank/DDBJ whole genome shotgun (WGS) entry which is preliminary data.</text>
</comment>
<comment type="subcellular location">
    <subcellularLocation>
        <location evidence="1">Membrane</location>
        <topology evidence="1">Multi-pass membrane protein</topology>
    </subcellularLocation>
</comment>
<dbReference type="PANTHER" id="PTHR20855">
    <property type="entry name" value="ADIPOR/PROGESTIN RECEPTOR-RELATED"/>
    <property type="match status" value="1"/>
</dbReference>
<dbReference type="PANTHER" id="PTHR20855:SF52">
    <property type="entry name" value="ADIPONECTIN RECEPTOR PROTEIN"/>
    <property type="match status" value="1"/>
</dbReference>
<keyword evidence="3 6" id="KW-0812">Transmembrane</keyword>
<evidence type="ECO:0000256" key="5">
    <source>
        <dbReference type="ARBA" id="ARBA00023136"/>
    </source>
</evidence>
<evidence type="ECO:0000256" key="4">
    <source>
        <dbReference type="ARBA" id="ARBA00022989"/>
    </source>
</evidence>
<feature type="transmembrane region" description="Helical" evidence="6">
    <location>
        <begin position="285"/>
        <end position="305"/>
    </location>
</feature>